<keyword evidence="1" id="KW-0732">Signal</keyword>
<feature type="chain" id="PRO_5035592511" description="Cathepsin propeptide inhibitor domain-containing protein" evidence="1">
    <location>
        <begin position="17"/>
        <end position="97"/>
    </location>
</feature>
<evidence type="ECO:0000259" key="2">
    <source>
        <dbReference type="SMART" id="SM00848"/>
    </source>
</evidence>
<reference evidence="3" key="1">
    <citation type="submission" date="2020-11" db="EMBL/GenBank/DDBJ databases">
        <authorList>
            <person name="Tran Van P."/>
        </authorList>
    </citation>
    <scope>NUCLEOTIDE SEQUENCE</scope>
</reference>
<dbReference type="SMART" id="SM00848">
    <property type="entry name" value="Inhibitor_I29"/>
    <property type="match status" value="1"/>
</dbReference>
<dbReference type="Pfam" id="PF08246">
    <property type="entry name" value="Inhibitor_I29"/>
    <property type="match status" value="1"/>
</dbReference>
<dbReference type="EMBL" id="CAJPVJ010061197">
    <property type="protein sequence ID" value="CAG2184179.1"/>
    <property type="molecule type" value="Genomic_DNA"/>
</dbReference>
<name>A0A7R9MXI9_9ACAR</name>
<dbReference type="InterPro" id="IPR038765">
    <property type="entry name" value="Papain-like_cys_pep_sf"/>
</dbReference>
<dbReference type="OrthoDB" id="5855924at2759"/>
<keyword evidence="4" id="KW-1185">Reference proteome</keyword>
<organism evidence="3">
    <name type="scientific">Oppiella nova</name>
    <dbReference type="NCBI Taxonomy" id="334625"/>
    <lineage>
        <taxon>Eukaryota</taxon>
        <taxon>Metazoa</taxon>
        <taxon>Ecdysozoa</taxon>
        <taxon>Arthropoda</taxon>
        <taxon>Chelicerata</taxon>
        <taxon>Arachnida</taxon>
        <taxon>Acari</taxon>
        <taxon>Acariformes</taxon>
        <taxon>Sarcoptiformes</taxon>
        <taxon>Oribatida</taxon>
        <taxon>Brachypylina</taxon>
        <taxon>Oppioidea</taxon>
        <taxon>Oppiidae</taxon>
        <taxon>Oppiella</taxon>
    </lineage>
</organism>
<sequence length="97" mass="11288">MKLILLTLALVCLVGAHRHIPKEEVEKEFKSFKDKFTVEYDTAEEDAKRLAIFDENYRGIVAHNEDADQGFNSHRLRVNPFADLTNEEFNAQMKGYR</sequence>
<dbReference type="SUPFAM" id="SSF54001">
    <property type="entry name" value="Cysteine proteinases"/>
    <property type="match status" value="1"/>
</dbReference>
<dbReference type="Proteomes" id="UP000728032">
    <property type="component" value="Unassembled WGS sequence"/>
</dbReference>
<evidence type="ECO:0000313" key="4">
    <source>
        <dbReference type="Proteomes" id="UP000728032"/>
    </source>
</evidence>
<feature type="signal peptide" evidence="1">
    <location>
        <begin position="1"/>
        <end position="16"/>
    </location>
</feature>
<evidence type="ECO:0000313" key="3">
    <source>
        <dbReference type="EMBL" id="CAD7668730.1"/>
    </source>
</evidence>
<accession>A0A7R9MXI9</accession>
<evidence type="ECO:0000256" key="1">
    <source>
        <dbReference type="SAM" id="SignalP"/>
    </source>
</evidence>
<proteinExistence type="predicted"/>
<protein>
    <recommendedName>
        <fullName evidence="2">Cathepsin propeptide inhibitor domain-containing protein</fullName>
    </recommendedName>
</protein>
<gene>
    <name evidence="3" type="ORF">ONB1V03_LOCUS23599</name>
</gene>
<dbReference type="EMBL" id="OC976022">
    <property type="protein sequence ID" value="CAD7668730.1"/>
    <property type="molecule type" value="Genomic_DNA"/>
</dbReference>
<feature type="domain" description="Cathepsin propeptide inhibitor" evidence="2">
    <location>
        <begin position="29"/>
        <end position="89"/>
    </location>
</feature>
<dbReference type="AlphaFoldDB" id="A0A7R9MXI9"/>
<feature type="non-terminal residue" evidence="3">
    <location>
        <position position="1"/>
    </location>
</feature>
<dbReference type="InterPro" id="IPR013201">
    <property type="entry name" value="Prot_inhib_I29"/>
</dbReference>
<dbReference type="Gene3D" id="1.10.287.2250">
    <property type="match status" value="1"/>
</dbReference>